<evidence type="ECO:0000256" key="2">
    <source>
        <dbReference type="HAMAP-Rule" id="MF_00758"/>
    </source>
</evidence>
<dbReference type="EMBL" id="JALJYF010000002">
    <property type="protein sequence ID" value="MCP1728401.1"/>
    <property type="molecule type" value="Genomic_DNA"/>
</dbReference>
<name>A0ABT1GAU3_9GAMM</name>
<dbReference type="NCBIfam" id="NF001266">
    <property type="entry name" value="PRK00228.1-1"/>
    <property type="match status" value="1"/>
</dbReference>
<accession>A0ABT1GAU3</accession>
<dbReference type="PANTHER" id="PTHR30327:SF1">
    <property type="entry name" value="UPF0301 PROTEIN YQGE"/>
    <property type="match status" value="1"/>
</dbReference>
<protein>
    <recommendedName>
        <fullName evidence="2">UPF0301 protein J2T60_002401</fullName>
    </recommendedName>
</protein>
<comment type="caution">
    <text evidence="3">The sequence shown here is derived from an EMBL/GenBank/DDBJ whole genome shotgun (WGS) entry which is preliminary data.</text>
</comment>
<dbReference type="Proteomes" id="UP001523550">
    <property type="component" value="Unassembled WGS sequence"/>
</dbReference>
<sequence>MSQQDFLNGHFLIAMPALGDPNFHHSVTLICEHNSDGALGITVNRPLDDIHLLDVLEQLELEQQDPAIGEQVLFSGGPVERERGFVIHQPVGNWEATLDLGDELGVTSSRDILAAIAEGKGPDRSFVALGYAGWEAGQLEQEITENAWLSSPADPRILFDVPPAERWREAARNMGVDIHRLSGQSGTA</sequence>
<dbReference type="RefSeq" id="WP_253450463.1">
    <property type="nucleotide sequence ID" value="NZ_JALJYF010000002.1"/>
</dbReference>
<dbReference type="InterPro" id="IPR003774">
    <property type="entry name" value="AlgH-like"/>
</dbReference>
<proteinExistence type="inferred from homology"/>
<dbReference type="PANTHER" id="PTHR30327">
    <property type="entry name" value="UNCHARACTERIZED PROTEIN YQGE"/>
    <property type="match status" value="1"/>
</dbReference>
<evidence type="ECO:0000313" key="4">
    <source>
        <dbReference type="Proteomes" id="UP001523550"/>
    </source>
</evidence>
<dbReference type="HAMAP" id="MF_00758">
    <property type="entry name" value="UPF0301"/>
    <property type="match status" value="1"/>
</dbReference>
<dbReference type="Pfam" id="PF02622">
    <property type="entry name" value="DUF179"/>
    <property type="match status" value="1"/>
</dbReference>
<organism evidence="3 4">
    <name type="scientific">Natronospira proteinivora</name>
    <dbReference type="NCBI Taxonomy" id="1807133"/>
    <lineage>
        <taxon>Bacteria</taxon>
        <taxon>Pseudomonadati</taxon>
        <taxon>Pseudomonadota</taxon>
        <taxon>Gammaproteobacteria</taxon>
        <taxon>Natronospirales</taxon>
        <taxon>Natronospiraceae</taxon>
        <taxon>Natronospira</taxon>
    </lineage>
</organism>
<evidence type="ECO:0000256" key="1">
    <source>
        <dbReference type="ARBA" id="ARBA00009600"/>
    </source>
</evidence>
<comment type="similarity">
    <text evidence="1 2">Belongs to the UPF0301 (AlgH) family.</text>
</comment>
<evidence type="ECO:0000313" key="3">
    <source>
        <dbReference type="EMBL" id="MCP1728401.1"/>
    </source>
</evidence>
<gene>
    <name evidence="3" type="ORF">J2T60_002401</name>
</gene>
<reference evidence="3 4" key="1">
    <citation type="submission" date="2022-03" db="EMBL/GenBank/DDBJ databases">
        <title>Genomic Encyclopedia of Type Strains, Phase III (KMG-III): the genomes of soil and plant-associated and newly described type strains.</title>
        <authorList>
            <person name="Whitman W."/>
        </authorList>
    </citation>
    <scope>NUCLEOTIDE SEQUENCE [LARGE SCALE GENOMIC DNA]</scope>
    <source>
        <strain evidence="3 4">BSker1</strain>
    </source>
</reference>
<dbReference type="Gene3D" id="3.40.1740.10">
    <property type="entry name" value="VC0467-like"/>
    <property type="match status" value="1"/>
</dbReference>
<keyword evidence="4" id="KW-1185">Reference proteome</keyword>
<dbReference type="SUPFAM" id="SSF143456">
    <property type="entry name" value="VC0467-like"/>
    <property type="match status" value="1"/>
</dbReference>